<proteinExistence type="predicted"/>
<dbReference type="InParanoid" id="A0A077ZY46"/>
<dbReference type="EMBL" id="CCKQ01003044">
    <property type="protein sequence ID" value="CDW74152.1"/>
    <property type="molecule type" value="Genomic_DNA"/>
</dbReference>
<dbReference type="OrthoDB" id="309575at2759"/>
<organism evidence="2 3">
    <name type="scientific">Stylonychia lemnae</name>
    <name type="common">Ciliate</name>
    <dbReference type="NCBI Taxonomy" id="5949"/>
    <lineage>
        <taxon>Eukaryota</taxon>
        <taxon>Sar</taxon>
        <taxon>Alveolata</taxon>
        <taxon>Ciliophora</taxon>
        <taxon>Intramacronucleata</taxon>
        <taxon>Spirotrichea</taxon>
        <taxon>Stichotrichia</taxon>
        <taxon>Sporadotrichida</taxon>
        <taxon>Oxytrichidae</taxon>
        <taxon>Stylonychinae</taxon>
        <taxon>Stylonychia</taxon>
    </lineage>
</organism>
<dbReference type="AlphaFoldDB" id="A0A077ZY46"/>
<evidence type="ECO:0000313" key="2">
    <source>
        <dbReference type="EMBL" id="CDW74152.1"/>
    </source>
</evidence>
<evidence type="ECO:0000256" key="1">
    <source>
        <dbReference type="SAM" id="MobiDB-lite"/>
    </source>
</evidence>
<dbReference type="Proteomes" id="UP000039865">
    <property type="component" value="Unassembled WGS sequence"/>
</dbReference>
<evidence type="ECO:0000313" key="3">
    <source>
        <dbReference type="Proteomes" id="UP000039865"/>
    </source>
</evidence>
<name>A0A077ZY46_STYLE</name>
<sequence>MKRDWQRSNSIEQSQIQEWYVHSTILEQSFYSNTLFKFLFYFQMREKETDINCLTSSGLPRPLGCIQRLPKHNTAGIIPDDGFRELLTTKQNDLKNPVVHRVQERPVMRMINKYNIAELSLVDRPIGGTQSGFGAVINRYPENHDQRHFNTTMEDFMGRPPPKSKDEQIDPSKQGQAGGQHRPFDQQQVKLISNLVGEVYSKSFDPQEQTDVQRAWLYSVDPGVNAVNVGQAGKTQIQPYDNALSLPIGEGVWSIQPKSDEVGFYRKRRTDVTIQKNDIITRK</sequence>
<gene>
    <name evidence="2" type="primary">Contig18587.g19751</name>
    <name evidence="2" type="ORF">STYLEM_3146</name>
</gene>
<protein>
    <submittedName>
        <fullName evidence="2">Uncharacterized protein</fullName>
    </submittedName>
</protein>
<keyword evidence="3" id="KW-1185">Reference proteome</keyword>
<accession>A0A077ZY46</accession>
<feature type="region of interest" description="Disordered" evidence="1">
    <location>
        <begin position="154"/>
        <end position="184"/>
    </location>
</feature>
<dbReference type="OMA" id="EINTITM"/>
<reference evidence="2 3" key="1">
    <citation type="submission" date="2014-06" db="EMBL/GenBank/DDBJ databases">
        <authorList>
            <person name="Swart Estienne"/>
        </authorList>
    </citation>
    <scope>NUCLEOTIDE SEQUENCE [LARGE SCALE GENOMIC DNA]</scope>
    <source>
        <strain evidence="2 3">130c</strain>
    </source>
</reference>